<accession>F8H607</accession>
<gene>
    <name evidence="2" type="ordered locus">PSTAB_0274</name>
</gene>
<evidence type="ECO:0000313" key="3">
    <source>
        <dbReference type="Proteomes" id="UP000008932"/>
    </source>
</evidence>
<organism evidence="2 3">
    <name type="scientific">Stutzerimonas stutzeri (strain ATCC 17588 / DSM 5190 / CCUG 11256 / JCM 5965 / LMG 11199 / NBRC 14165 / NCIMB 11358 / Stanier 221)</name>
    <name type="common">Pseudomonas stutzeri</name>
    <dbReference type="NCBI Taxonomy" id="96563"/>
    <lineage>
        <taxon>Bacteria</taxon>
        <taxon>Pseudomonadati</taxon>
        <taxon>Pseudomonadota</taxon>
        <taxon>Gammaproteobacteria</taxon>
        <taxon>Pseudomonadales</taxon>
        <taxon>Pseudomonadaceae</taxon>
        <taxon>Stutzerimonas</taxon>
    </lineage>
</organism>
<dbReference type="AlphaFoldDB" id="F8H607"/>
<dbReference type="HOGENOM" id="CLU_3347624_0_0_6"/>
<protein>
    <submittedName>
        <fullName evidence="2">Uncharacterized protein</fullName>
    </submittedName>
</protein>
<sequence length="37" mass="3765">MSRAQRAGRTPTTAFLTEGSGGPVKPGPPCEAKAYCA</sequence>
<evidence type="ECO:0000256" key="1">
    <source>
        <dbReference type="SAM" id="MobiDB-lite"/>
    </source>
</evidence>
<dbReference type="Proteomes" id="UP000008932">
    <property type="component" value="Chromosome"/>
</dbReference>
<reference evidence="3" key="3">
    <citation type="submission" date="2011-06" db="EMBL/GenBank/DDBJ databases">
        <title>Complete genome sequence of Pseudomonas stutzeri strain CGMCC 1.1803.</title>
        <authorList>
            <person name="Yan Y."/>
            <person name="Chen M."/>
            <person name="Lu W."/>
            <person name="Zhang W."/>
            <person name="Ping S."/>
            <person name="Lin M."/>
        </authorList>
    </citation>
    <scope>NUCLEOTIDE SEQUENCE [LARGE SCALE GENOMIC DNA]</scope>
    <source>
        <strain evidence="3">ATCC 17588 / DSM 5190 / CCUG 11256 / JCM 5965 / LMG 11199 / NCIMB 11358 / Stanier 221</strain>
    </source>
</reference>
<dbReference type="EMBL" id="CP002881">
    <property type="protein sequence ID" value="AEJ03555.1"/>
    <property type="molecule type" value="Genomic_DNA"/>
</dbReference>
<feature type="region of interest" description="Disordered" evidence="1">
    <location>
        <begin position="1"/>
        <end position="37"/>
    </location>
</feature>
<proteinExistence type="predicted"/>
<name>F8H607_STUS2</name>
<reference evidence="2 3" key="1">
    <citation type="journal article" date="2011" name="J. Bacteriol.">
        <title>Complete Genome Sequence of the Type Strain Pseudomonas stutzeri CGMCC 1.1803.</title>
        <authorList>
            <person name="Chen M."/>
            <person name="Yan Y."/>
            <person name="Zhang W."/>
            <person name="Lu W."/>
            <person name="Wang J."/>
            <person name="Ping S."/>
            <person name="Lin M."/>
        </authorList>
    </citation>
    <scope>NUCLEOTIDE SEQUENCE [LARGE SCALE GENOMIC DNA]</scope>
    <source>
        <strain evidence="3">ATCC 17588 / DSM 5190 / CCUG 11256 / JCM 5965 / LMG 11199 / NCIMB 11358 / Stanier 221</strain>
    </source>
</reference>
<evidence type="ECO:0000313" key="2">
    <source>
        <dbReference type="EMBL" id="AEJ03555.1"/>
    </source>
</evidence>
<reference key="2">
    <citation type="submission" date="2011-06" db="EMBL/GenBank/DDBJ databases">
        <title>Complete Genome Sequence of Pseudomonas stutzeri Strain CGMCC 1.1803.</title>
        <authorList>
            <person name="Yan Y."/>
            <person name="Chen M."/>
            <person name="Lu W."/>
            <person name="Zhang W."/>
            <person name="Ping S."/>
            <person name="Lin M."/>
        </authorList>
    </citation>
    <scope>NUCLEOTIDE SEQUENCE</scope>
    <source>
        <strain>ATCC 17588</strain>
    </source>
</reference>
<dbReference type="KEGG" id="psz:PSTAB_0274"/>